<organism evidence="1 2">
    <name type="scientific">Hoeflea prorocentri</name>
    <dbReference type="NCBI Taxonomy" id="1922333"/>
    <lineage>
        <taxon>Bacteria</taxon>
        <taxon>Pseudomonadati</taxon>
        <taxon>Pseudomonadota</taxon>
        <taxon>Alphaproteobacteria</taxon>
        <taxon>Hyphomicrobiales</taxon>
        <taxon>Rhizobiaceae</taxon>
        <taxon>Hoeflea</taxon>
    </lineage>
</organism>
<accession>A0A9X3ZGY7</accession>
<dbReference type="AlphaFoldDB" id="A0A9X3ZGY7"/>
<dbReference type="RefSeq" id="WP_267989477.1">
    <property type="nucleotide sequence ID" value="NZ_JAPJZI010000001.1"/>
</dbReference>
<dbReference type="EMBL" id="JAPJZI010000001">
    <property type="protein sequence ID" value="MDA5398035.1"/>
    <property type="molecule type" value="Genomic_DNA"/>
</dbReference>
<name>A0A9X3ZGY7_9HYPH</name>
<evidence type="ECO:0000313" key="1">
    <source>
        <dbReference type="EMBL" id="MDA5398035.1"/>
    </source>
</evidence>
<evidence type="ECO:0000313" key="2">
    <source>
        <dbReference type="Proteomes" id="UP001151234"/>
    </source>
</evidence>
<keyword evidence="2" id="KW-1185">Reference proteome</keyword>
<reference evidence="1" key="1">
    <citation type="submission" date="2022-11" db="EMBL/GenBank/DDBJ databases">
        <title>Draft genome sequence of Hoeflea poritis E7-10 and Hoeflea prorocentri PM5-8, separated from scleractinian coral Porites lutea and marine dinoflagellate.</title>
        <authorList>
            <person name="Zhang G."/>
            <person name="Wei Q."/>
            <person name="Cai L."/>
        </authorList>
    </citation>
    <scope>NUCLEOTIDE SEQUENCE</scope>
    <source>
        <strain evidence="1">PM5-8</strain>
    </source>
</reference>
<gene>
    <name evidence="1" type="ORF">OQ273_05545</name>
</gene>
<protein>
    <submittedName>
        <fullName evidence="1">Uncharacterized protein</fullName>
    </submittedName>
</protein>
<proteinExistence type="predicted"/>
<dbReference type="Proteomes" id="UP001151234">
    <property type="component" value="Unassembled WGS sequence"/>
</dbReference>
<comment type="caution">
    <text evidence="1">The sequence shown here is derived from an EMBL/GenBank/DDBJ whole genome shotgun (WGS) entry which is preliminary data.</text>
</comment>
<sequence>MTTEKIRSASEVLSDFIDDQAKDEALDQASVSAISKLRGESKLTRTNLLRQLEGARRAVLKGDCPQQEN</sequence>